<dbReference type="InterPro" id="IPR021284">
    <property type="entry name" value="DUF2750"/>
</dbReference>
<comment type="caution">
    <text evidence="1">The sequence shown here is derived from an EMBL/GenBank/DDBJ whole genome shotgun (WGS) entry which is preliminary data.</text>
</comment>
<protein>
    <submittedName>
        <fullName evidence="1">DUF2750 domain-containing protein</fullName>
    </submittedName>
</protein>
<dbReference type="Proteomes" id="UP001595548">
    <property type="component" value="Unassembled WGS sequence"/>
</dbReference>
<organism evidence="1 2">
    <name type="scientific">Gilvimarinus japonicus</name>
    <dbReference type="NCBI Taxonomy" id="1796469"/>
    <lineage>
        <taxon>Bacteria</taxon>
        <taxon>Pseudomonadati</taxon>
        <taxon>Pseudomonadota</taxon>
        <taxon>Gammaproteobacteria</taxon>
        <taxon>Cellvibrionales</taxon>
        <taxon>Cellvibrionaceae</taxon>
        <taxon>Gilvimarinus</taxon>
    </lineage>
</organism>
<dbReference type="Pfam" id="PF11042">
    <property type="entry name" value="DUF2750"/>
    <property type="match status" value="1"/>
</dbReference>
<keyword evidence="2" id="KW-1185">Reference proteome</keyword>
<gene>
    <name evidence="1" type="ORF">ACFOEB_12505</name>
</gene>
<name>A0ABV7HXE6_9GAMM</name>
<reference evidence="2" key="1">
    <citation type="journal article" date="2019" name="Int. J. Syst. Evol. Microbiol.">
        <title>The Global Catalogue of Microorganisms (GCM) 10K type strain sequencing project: providing services to taxonomists for standard genome sequencing and annotation.</title>
        <authorList>
            <consortium name="The Broad Institute Genomics Platform"/>
            <consortium name="The Broad Institute Genome Sequencing Center for Infectious Disease"/>
            <person name="Wu L."/>
            <person name="Ma J."/>
        </authorList>
    </citation>
    <scope>NUCLEOTIDE SEQUENCE [LARGE SCALE GENOMIC DNA]</scope>
    <source>
        <strain evidence="2">KCTC 52141</strain>
    </source>
</reference>
<dbReference type="EMBL" id="JBHRTL010000019">
    <property type="protein sequence ID" value="MFC3156026.1"/>
    <property type="molecule type" value="Genomic_DNA"/>
</dbReference>
<sequence>MMIKQKSKKTAVVYVCEECISTVSLRFIDKVSSNWMNVEILGDREFITSVQEQEGVWVLMAGQSLYILQAEGGRDLPVWSSAEKAEVFAENLDQSGLYPVFVPMSNFLGAAWLGSSSLQIVEVLASPRFGHESLTYTADELRARLKT</sequence>
<accession>A0ABV7HXE6</accession>
<dbReference type="RefSeq" id="WP_382417085.1">
    <property type="nucleotide sequence ID" value="NZ_AP031500.1"/>
</dbReference>
<evidence type="ECO:0000313" key="1">
    <source>
        <dbReference type="EMBL" id="MFC3156026.1"/>
    </source>
</evidence>
<proteinExistence type="predicted"/>
<evidence type="ECO:0000313" key="2">
    <source>
        <dbReference type="Proteomes" id="UP001595548"/>
    </source>
</evidence>